<sequence length="274" mass="31214">MNDVIKTERFLHPGSLKELNEAYYLILLFDGAARFSIDFTGYDCTGKSLVFLSPYQLLQWNAGNQPVVDLLRFHGDFYCIEYHKEEVACNGILFNNIYEKPLISVPDVVFEEIATVFQKINAIEDSRQSADLSILRSYLQLILALSSKEKQLDIAANRLAYHDKNSLASFQSLLEKNFIASRAVSFYAAHYGLSVDAFSKQVKKRFGKTPSTLIQERLILESKRLIHLTFKSIKEISTELGFADEFYFSRFFKKAVGVSPKTFREKVGISIAAK</sequence>
<dbReference type="InterPro" id="IPR009057">
    <property type="entry name" value="Homeodomain-like_sf"/>
</dbReference>
<keyword evidence="1" id="KW-0805">Transcription regulation</keyword>
<dbReference type="Proteomes" id="UP001325680">
    <property type="component" value="Chromosome"/>
</dbReference>
<dbReference type="SUPFAM" id="SSF46689">
    <property type="entry name" value="Homeodomain-like"/>
    <property type="match status" value="1"/>
</dbReference>
<organism evidence="5 6">
    <name type="scientific">Niabella yanshanensis</name>
    <dbReference type="NCBI Taxonomy" id="577386"/>
    <lineage>
        <taxon>Bacteria</taxon>
        <taxon>Pseudomonadati</taxon>
        <taxon>Bacteroidota</taxon>
        <taxon>Chitinophagia</taxon>
        <taxon>Chitinophagales</taxon>
        <taxon>Chitinophagaceae</taxon>
        <taxon>Niabella</taxon>
    </lineage>
</organism>
<dbReference type="Pfam" id="PF12833">
    <property type="entry name" value="HTH_18"/>
    <property type="match status" value="1"/>
</dbReference>
<evidence type="ECO:0000256" key="3">
    <source>
        <dbReference type="ARBA" id="ARBA00023163"/>
    </source>
</evidence>
<dbReference type="RefSeq" id="WP_114791974.1">
    <property type="nucleotide sequence ID" value="NZ_CP139960.1"/>
</dbReference>
<evidence type="ECO:0000259" key="4">
    <source>
        <dbReference type="PROSITE" id="PS01124"/>
    </source>
</evidence>
<proteinExistence type="predicted"/>
<gene>
    <name evidence="5" type="ORF">U0035_15675</name>
</gene>
<dbReference type="InterPro" id="IPR020449">
    <property type="entry name" value="Tscrpt_reg_AraC-type_HTH"/>
</dbReference>
<dbReference type="PRINTS" id="PR00032">
    <property type="entry name" value="HTHARAC"/>
</dbReference>
<keyword evidence="3" id="KW-0804">Transcription</keyword>
<reference evidence="5 6" key="1">
    <citation type="submission" date="2023-12" db="EMBL/GenBank/DDBJ databases">
        <title>Genome sequencing and assembly of bacterial species from a model synthetic community.</title>
        <authorList>
            <person name="Hogle S.L."/>
        </authorList>
    </citation>
    <scope>NUCLEOTIDE SEQUENCE [LARGE SCALE GENOMIC DNA]</scope>
    <source>
        <strain evidence="5 6">HAMBI_3031</strain>
    </source>
</reference>
<evidence type="ECO:0000313" key="6">
    <source>
        <dbReference type="Proteomes" id="UP001325680"/>
    </source>
</evidence>
<dbReference type="Gene3D" id="1.10.10.60">
    <property type="entry name" value="Homeodomain-like"/>
    <property type="match status" value="1"/>
</dbReference>
<dbReference type="PANTHER" id="PTHR43280">
    <property type="entry name" value="ARAC-FAMILY TRANSCRIPTIONAL REGULATOR"/>
    <property type="match status" value="1"/>
</dbReference>
<dbReference type="SMART" id="SM00342">
    <property type="entry name" value="HTH_ARAC"/>
    <property type="match status" value="1"/>
</dbReference>
<evidence type="ECO:0000256" key="2">
    <source>
        <dbReference type="ARBA" id="ARBA00023125"/>
    </source>
</evidence>
<evidence type="ECO:0000256" key="1">
    <source>
        <dbReference type="ARBA" id="ARBA00023015"/>
    </source>
</evidence>
<dbReference type="PROSITE" id="PS01124">
    <property type="entry name" value="HTH_ARAC_FAMILY_2"/>
    <property type="match status" value="1"/>
</dbReference>
<evidence type="ECO:0000313" key="5">
    <source>
        <dbReference type="EMBL" id="WQD37112.1"/>
    </source>
</evidence>
<dbReference type="EMBL" id="CP139960">
    <property type="protein sequence ID" value="WQD37112.1"/>
    <property type="molecule type" value="Genomic_DNA"/>
</dbReference>
<dbReference type="InterPro" id="IPR018060">
    <property type="entry name" value="HTH_AraC"/>
</dbReference>
<accession>A0ABZ0W6F2</accession>
<keyword evidence="6" id="KW-1185">Reference proteome</keyword>
<feature type="domain" description="HTH araC/xylS-type" evidence="4">
    <location>
        <begin position="168"/>
        <end position="266"/>
    </location>
</feature>
<name>A0ABZ0W6F2_9BACT</name>
<keyword evidence="2" id="KW-0238">DNA-binding</keyword>
<protein>
    <submittedName>
        <fullName evidence="5">Helix-turn-helix transcriptional regulator</fullName>
    </submittedName>
</protein>
<dbReference type="PANTHER" id="PTHR43280:SF32">
    <property type="entry name" value="TRANSCRIPTIONAL REGULATORY PROTEIN"/>
    <property type="match status" value="1"/>
</dbReference>